<evidence type="ECO:0000313" key="2">
    <source>
        <dbReference type="Proteomes" id="UP000422221"/>
    </source>
</evidence>
<name>A0A7J4XN89_9BACE</name>
<dbReference type="EMBL" id="VWMK01000002">
    <property type="protein sequence ID" value="KAA3769477.1"/>
    <property type="molecule type" value="Genomic_DNA"/>
</dbReference>
<evidence type="ECO:0000313" key="1">
    <source>
        <dbReference type="EMBL" id="KAA3769477.1"/>
    </source>
</evidence>
<protein>
    <submittedName>
        <fullName evidence="1">Uncharacterized protein</fullName>
    </submittedName>
</protein>
<comment type="caution">
    <text evidence="1">The sequence shown here is derived from an EMBL/GenBank/DDBJ whole genome shotgun (WGS) entry which is preliminary data.</text>
</comment>
<dbReference type="Proteomes" id="UP000422221">
    <property type="component" value="Unassembled WGS sequence"/>
</dbReference>
<sequence>MMITLELYELKNLCKDMAELGAANYAKMLFPAKDLISQREAYRSFGEARVKRWVRQKLVSKFRDGATQRSKILYSRAELLTVDKSEKLDIYINKL</sequence>
<organism evidence="1 2">
    <name type="scientific">Bacteroides salyersiae</name>
    <dbReference type="NCBI Taxonomy" id="291644"/>
    <lineage>
        <taxon>Bacteria</taxon>
        <taxon>Pseudomonadati</taxon>
        <taxon>Bacteroidota</taxon>
        <taxon>Bacteroidia</taxon>
        <taxon>Bacteroidales</taxon>
        <taxon>Bacteroidaceae</taxon>
        <taxon>Bacteroides</taxon>
    </lineage>
</organism>
<dbReference type="AlphaFoldDB" id="A0A7J4XN89"/>
<accession>A0A7J4XN89</accession>
<gene>
    <name evidence="1" type="ORF">F3F73_03405</name>
</gene>
<reference evidence="1 2" key="1">
    <citation type="journal article" date="2019" name="Nat. Med.">
        <title>A library of human gut bacterial isolates paired with longitudinal multiomics data enables mechanistic microbiome research.</title>
        <authorList>
            <person name="Poyet M."/>
            <person name="Groussin M."/>
            <person name="Gibbons S.M."/>
            <person name="Avila-Pacheco J."/>
            <person name="Jiang X."/>
            <person name="Kearney S.M."/>
            <person name="Perrotta A.R."/>
            <person name="Berdy B."/>
            <person name="Zhao S."/>
            <person name="Lieberman T.D."/>
            <person name="Swanson P.K."/>
            <person name="Smith M."/>
            <person name="Roesemann S."/>
            <person name="Alexander J.E."/>
            <person name="Rich S.A."/>
            <person name="Livny J."/>
            <person name="Vlamakis H."/>
            <person name="Clish C."/>
            <person name="Bullock K."/>
            <person name="Deik A."/>
            <person name="Scott J."/>
            <person name="Pierce K.A."/>
            <person name="Xavier R.J."/>
            <person name="Alm E.J."/>
        </authorList>
    </citation>
    <scope>NUCLEOTIDE SEQUENCE [LARGE SCALE GENOMIC DNA]</scope>
    <source>
        <strain evidence="1 2">BIOML-A10</strain>
    </source>
</reference>
<proteinExistence type="predicted"/>